<accession>A0A923HJ01</accession>
<sequence>MKKIIFLIFILAAVSSTFGQSKWHEKQNNHFVAQAAKEYSLTEDQQEDLRQNRMEMVTAFISSNEKMKAGEITSEERKEITKEASKTFNSYFSQLAGKPYAEVAPFLKRMREELKNLK</sequence>
<proteinExistence type="predicted"/>
<evidence type="ECO:0000313" key="2">
    <source>
        <dbReference type="EMBL" id="MBC3759212.1"/>
    </source>
</evidence>
<organism evidence="2 3">
    <name type="scientific">Hyunsoonleella aquatilis</name>
    <dbReference type="NCBI Taxonomy" id="2762758"/>
    <lineage>
        <taxon>Bacteria</taxon>
        <taxon>Pseudomonadati</taxon>
        <taxon>Bacteroidota</taxon>
        <taxon>Flavobacteriia</taxon>
        <taxon>Flavobacteriales</taxon>
        <taxon>Flavobacteriaceae</taxon>
    </lineage>
</organism>
<feature type="signal peptide" evidence="1">
    <location>
        <begin position="1"/>
        <end position="19"/>
    </location>
</feature>
<protein>
    <recommendedName>
        <fullName evidence="4">DUF4890 domain-containing protein</fullName>
    </recommendedName>
</protein>
<keyword evidence="3" id="KW-1185">Reference proteome</keyword>
<dbReference type="RefSeq" id="WP_186562843.1">
    <property type="nucleotide sequence ID" value="NZ_JACNMF010000004.1"/>
</dbReference>
<dbReference type="Proteomes" id="UP000656244">
    <property type="component" value="Unassembled WGS sequence"/>
</dbReference>
<evidence type="ECO:0008006" key="4">
    <source>
        <dbReference type="Google" id="ProtNLM"/>
    </source>
</evidence>
<dbReference type="EMBL" id="JACNMF010000004">
    <property type="protein sequence ID" value="MBC3759212.1"/>
    <property type="molecule type" value="Genomic_DNA"/>
</dbReference>
<gene>
    <name evidence="2" type="ORF">H7U19_12395</name>
</gene>
<feature type="chain" id="PRO_5037668954" description="DUF4890 domain-containing protein" evidence="1">
    <location>
        <begin position="20"/>
        <end position="118"/>
    </location>
</feature>
<evidence type="ECO:0000256" key="1">
    <source>
        <dbReference type="SAM" id="SignalP"/>
    </source>
</evidence>
<keyword evidence="1" id="KW-0732">Signal</keyword>
<evidence type="ECO:0000313" key="3">
    <source>
        <dbReference type="Proteomes" id="UP000656244"/>
    </source>
</evidence>
<comment type="caution">
    <text evidence="2">The sequence shown here is derived from an EMBL/GenBank/DDBJ whole genome shotgun (WGS) entry which is preliminary data.</text>
</comment>
<dbReference type="AlphaFoldDB" id="A0A923HJ01"/>
<name>A0A923HJ01_9FLAO</name>
<reference evidence="2" key="1">
    <citation type="submission" date="2020-08" db="EMBL/GenBank/DDBJ databases">
        <title>Hyunsoonleella sp. strain SJ7 genome sequencing and assembly.</title>
        <authorList>
            <person name="Kim I."/>
        </authorList>
    </citation>
    <scope>NUCLEOTIDE SEQUENCE</scope>
    <source>
        <strain evidence="2">SJ7</strain>
    </source>
</reference>